<keyword evidence="3" id="KW-1185">Reference proteome</keyword>
<dbReference type="SUPFAM" id="SSF51126">
    <property type="entry name" value="Pectin lyase-like"/>
    <property type="match status" value="2"/>
</dbReference>
<dbReference type="SMART" id="SM00710">
    <property type="entry name" value="PbH1"/>
    <property type="match status" value="5"/>
</dbReference>
<dbReference type="InterPro" id="IPR011050">
    <property type="entry name" value="Pectin_lyase_fold/virulence"/>
</dbReference>
<accession>A0A8J3DAV8</accession>
<dbReference type="AlphaFoldDB" id="A0A8J3DAV8"/>
<dbReference type="InterPro" id="IPR039448">
    <property type="entry name" value="Beta_helix"/>
</dbReference>
<dbReference type="RefSeq" id="WP_189514747.1">
    <property type="nucleotide sequence ID" value="NZ_BMXG01000011.1"/>
</dbReference>
<gene>
    <name evidence="2" type="ORF">GCM10007047_20440</name>
</gene>
<comment type="caution">
    <text evidence="2">The sequence shown here is derived from an EMBL/GenBank/DDBJ whole genome shotgun (WGS) entry which is preliminary data.</text>
</comment>
<proteinExistence type="predicted"/>
<feature type="domain" description="Right handed beta helix" evidence="1">
    <location>
        <begin position="409"/>
        <end position="558"/>
    </location>
</feature>
<reference evidence="2" key="2">
    <citation type="submission" date="2020-09" db="EMBL/GenBank/DDBJ databases">
        <authorList>
            <person name="Sun Q."/>
            <person name="Kim S."/>
        </authorList>
    </citation>
    <scope>NUCLEOTIDE SEQUENCE</scope>
    <source>
        <strain evidence="2">KCTC 12870</strain>
    </source>
</reference>
<name>A0A8J3DAV8_9BACT</name>
<evidence type="ECO:0000313" key="2">
    <source>
        <dbReference type="EMBL" id="GHC03709.1"/>
    </source>
</evidence>
<sequence>MEASEHIAPPLLDKVAETNYIDLSEYTHPGDPDSAHGIRQAISESKRSGIRRIQFEPGRYYLKSHITHVTDGIIHDAGSKGSEPIKECHILIDDVHDMALCGAMNAAGQPSTVLVGWNDQKNHGFLPAILWCENSPGLQLENLAFTREPAYSASGLVTDKTTEKVTVEILPECIAWDGMGAYCSNRLISNGETLIGESITYGHGAGSSWKSIGNNRFQITNTRMVEMLSRGELLSWHQGAQTDFQIYIGHCDNLQLKNLRTYNSNGFCLLTESCRNITAKSVKFWPDGDRLFTGPRDAWKIFKCGGQIQVDGLEVKGVRMDGQNMHSNWLYLHHHINQTEAIFFCKYTYAPILPDTLIEFYNGPIHQTCVVENSSLEGKVEIGHGGHLYRIRFKEKLPSFAQESCLCSVRCWEADQYVCINSDFINIAGAGHLARYDNLQLRNNRYRNTMNPGILLGAEMPTHAEGGHATNIRIEQCDFDNCGFFPRYNTRGCIGVHSAGFELPLNHDIEITKNTFRNSDIGIDVMTARDVRISDNRYENIKQRIRIDASTTNSITVNDT</sequence>
<dbReference type="InterPro" id="IPR006626">
    <property type="entry name" value="PbH1"/>
</dbReference>
<dbReference type="Pfam" id="PF13229">
    <property type="entry name" value="Beta_helix"/>
    <property type="match status" value="1"/>
</dbReference>
<dbReference type="Proteomes" id="UP000642829">
    <property type="component" value="Unassembled WGS sequence"/>
</dbReference>
<reference evidence="2" key="1">
    <citation type="journal article" date="2014" name="Int. J. Syst. Evol. Microbiol.">
        <title>Complete genome sequence of Corynebacterium casei LMG S-19264T (=DSM 44701T), isolated from a smear-ripened cheese.</title>
        <authorList>
            <consortium name="US DOE Joint Genome Institute (JGI-PGF)"/>
            <person name="Walter F."/>
            <person name="Albersmeier A."/>
            <person name="Kalinowski J."/>
            <person name="Ruckert C."/>
        </authorList>
    </citation>
    <scope>NUCLEOTIDE SEQUENCE</scope>
    <source>
        <strain evidence="2">KCTC 12870</strain>
    </source>
</reference>
<dbReference type="InterPro" id="IPR012334">
    <property type="entry name" value="Pectin_lyas_fold"/>
</dbReference>
<dbReference type="Gene3D" id="2.160.20.10">
    <property type="entry name" value="Single-stranded right-handed beta-helix, Pectin lyase-like"/>
    <property type="match status" value="2"/>
</dbReference>
<evidence type="ECO:0000313" key="3">
    <source>
        <dbReference type="Proteomes" id="UP000642829"/>
    </source>
</evidence>
<evidence type="ECO:0000259" key="1">
    <source>
        <dbReference type="Pfam" id="PF13229"/>
    </source>
</evidence>
<protein>
    <recommendedName>
        <fullName evidence="1">Right handed beta helix domain-containing protein</fullName>
    </recommendedName>
</protein>
<dbReference type="EMBL" id="BMXG01000011">
    <property type="protein sequence ID" value="GHC03709.1"/>
    <property type="molecule type" value="Genomic_DNA"/>
</dbReference>
<organism evidence="2 3">
    <name type="scientific">Cerasicoccus arenae</name>
    <dbReference type="NCBI Taxonomy" id="424488"/>
    <lineage>
        <taxon>Bacteria</taxon>
        <taxon>Pseudomonadati</taxon>
        <taxon>Verrucomicrobiota</taxon>
        <taxon>Opitutia</taxon>
        <taxon>Puniceicoccales</taxon>
        <taxon>Cerasicoccaceae</taxon>
        <taxon>Cerasicoccus</taxon>
    </lineage>
</organism>